<feature type="signal peptide" evidence="2">
    <location>
        <begin position="1"/>
        <end position="18"/>
    </location>
</feature>
<sequence length="102" mass="10392">MKFITALSVLAIATTAFATPTPKDKDSDDDCVGTKLCCGSLTTPLDSTIDPIVEDLGINLANVVGSIGLDCKPYDHSCPSAPQCCTEANVGNGLLALGCSDA</sequence>
<dbReference type="AlphaFoldDB" id="A0A319CQX1"/>
<dbReference type="OrthoDB" id="4225815at2759"/>
<evidence type="ECO:0000313" key="4">
    <source>
        <dbReference type="Proteomes" id="UP000247810"/>
    </source>
</evidence>
<keyword evidence="2" id="KW-0964">Secreted</keyword>
<dbReference type="Pfam" id="PF01185">
    <property type="entry name" value="Hydrophobin"/>
    <property type="match status" value="1"/>
</dbReference>
<name>A0A319CQX1_9EURO</name>
<comment type="similarity">
    <text evidence="2">Belongs to the fungal hydrophobin family.</text>
</comment>
<evidence type="ECO:0000256" key="1">
    <source>
        <dbReference type="ARBA" id="ARBA00023157"/>
    </source>
</evidence>
<keyword evidence="2" id="KW-0732">Signal</keyword>
<evidence type="ECO:0000313" key="3">
    <source>
        <dbReference type="EMBL" id="PYH87696.1"/>
    </source>
</evidence>
<dbReference type="GO" id="GO:0009277">
    <property type="term" value="C:fungal-type cell wall"/>
    <property type="evidence" value="ECO:0007669"/>
    <property type="project" value="InterPro"/>
</dbReference>
<dbReference type="InterPro" id="IPR001338">
    <property type="entry name" value="Class_I_Hydrophobin"/>
</dbReference>
<accession>A0A319CQX1</accession>
<dbReference type="CDD" id="cd23507">
    <property type="entry name" value="hydrophobin_I"/>
    <property type="match status" value="1"/>
</dbReference>
<dbReference type="Proteomes" id="UP000247810">
    <property type="component" value="Unassembled WGS sequence"/>
</dbReference>
<dbReference type="VEuPathDB" id="FungiDB:BO71DRAFT_404456"/>
<comment type="subcellular location">
    <subcellularLocation>
        <location evidence="2">Secreted</location>
        <location evidence="2">Cell wall</location>
    </subcellularLocation>
</comment>
<gene>
    <name evidence="3" type="ORF">BO71DRAFT_404456</name>
</gene>
<keyword evidence="1 2" id="KW-1015">Disulfide bond</keyword>
<dbReference type="EMBL" id="KZ826188">
    <property type="protein sequence ID" value="PYH87696.1"/>
    <property type="molecule type" value="Genomic_DNA"/>
</dbReference>
<keyword evidence="4" id="KW-1185">Reference proteome</keyword>
<dbReference type="GO" id="GO:0005199">
    <property type="term" value="F:structural constituent of cell wall"/>
    <property type="evidence" value="ECO:0007669"/>
    <property type="project" value="InterPro"/>
</dbReference>
<proteinExistence type="inferred from homology"/>
<keyword evidence="2" id="KW-0134">Cell wall</keyword>
<protein>
    <recommendedName>
        <fullName evidence="2">Hydrophobin</fullName>
    </recommendedName>
</protein>
<evidence type="ECO:0000256" key="2">
    <source>
        <dbReference type="RuleBase" id="RU365009"/>
    </source>
</evidence>
<organism evidence="3 4">
    <name type="scientific">Aspergillus ellipticus CBS 707.79</name>
    <dbReference type="NCBI Taxonomy" id="1448320"/>
    <lineage>
        <taxon>Eukaryota</taxon>
        <taxon>Fungi</taxon>
        <taxon>Dikarya</taxon>
        <taxon>Ascomycota</taxon>
        <taxon>Pezizomycotina</taxon>
        <taxon>Eurotiomycetes</taxon>
        <taxon>Eurotiomycetidae</taxon>
        <taxon>Eurotiales</taxon>
        <taxon>Aspergillaceae</taxon>
        <taxon>Aspergillus</taxon>
        <taxon>Aspergillus subgen. Circumdati</taxon>
    </lineage>
</organism>
<reference evidence="3 4" key="1">
    <citation type="submission" date="2018-02" db="EMBL/GenBank/DDBJ databases">
        <title>The genomes of Aspergillus section Nigri reveals drivers in fungal speciation.</title>
        <authorList>
            <consortium name="DOE Joint Genome Institute"/>
            <person name="Vesth T.C."/>
            <person name="Nybo J."/>
            <person name="Theobald S."/>
            <person name="Brandl J."/>
            <person name="Frisvad J.C."/>
            <person name="Nielsen K.F."/>
            <person name="Lyhne E.K."/>
            <person name="Kogle M.E."/>
            <person name="Kuo A."/>
            <person name="Riley R."/>
            <person name="Clum A."/>
            <person name="Nolan M."/>
            <person name="Lipzen A."/>
            <person name="Salamov A."/>
            <person name="Henrissat B."/>
            <person name="Wiebenga A."/>
            <person name="De vries R.P."/>
            <person name="Grigoriev I.V."/>
            <person name="Mortensen U.H."/>
            <person name="Andersen M.R."/>
            <person name="Baker S.E."/>
        </authorList>
    </citation>
    <scope>NUCLEOTIDE SEQUENCE [LARGE SCALE GENOMIC DNA]</scope>
    <source>
        <strain evidence="3 4">CBS 707.79</strain>
    </source>
</reference>
<feature type="chain" id="PRO_5016486249" description="Hydrophobin" evidence="2">
    <location>
        <begin position="19"/>
        <end position="102"/>
    </location>
</feature>